<sequence>MQYFSANICILYIVLLYIGINEAAKSKTRVNSPAIKYLNNTTKRVPLPANVAPLPRLDENFLNDGWLSTLWSKFPKIELQFLLLIGFKVKWGRKSANTMAGMDQEKMSAGSIWMKMKELGSDTLTTISDKSRNFAVFALSRFFYERRKNSKEQTKNERKKKNKRSGQIFEESSARADARTNSLPEISTEEEENQVALHENQKSNRLIRYATTTNNRFGPLDDAEVNSPDTPATIENNKKNDVSSSFPNRNLNRRQTISNSNYKVAIKR</sequence>
<evidence type="ECO:0000256" key="2">
    <source>
        <dbReference type="SAM" id="SignalP"/>
    </source>
</evidence>
<proteinExistence type="predicted"/>
<dbReference type="WBParaSite" id="jg18917">
    <property type="protein sequence ID" value="jg18917"/>
    <property type="gene ID" value="jg18917"/>
</dbReference>
<feature type="region of interest" description="Disordered" evidence="1">
    <location>
        <begin position="148"/>
        <end position="201"/>
    </location>
</feature>
<protein>
    <submittedName>
        <fullName evidence="4">Uncharacterized protein</fullName>
    </submittedName>
</protein>
<feature type="compositionally biased region" description="Polar residues" evidence="1">
    <location>
        <begin position="242"/>
        <end position="252"/>
    </location>
</feature>
<feature type="signal peptide" evidence="2">
    <location>
        <begin position="1"/>
        <end position="23"/>
    </location>
</feature>
<organism evidence="3 4">
    <name type="scientific">Ditylenchus dipsaci</name>
    <dbReference type="NCBI Taxonomy" id="166011"/>
    <lineage>
        <taxon>Eukaryota</taxon>
        <taxon>Metazoa</taxon>
        <taxon>Ecdysozoa</taxon>
        <taxon>Nematoda</taxon>
        <taxon>Chromadorea</taxon>
        <taxon>Rhabditida</taxon>
        <taxon>Tylenchina</taxon>
        <taxon>Tylenchomorpha</taxon>
        <taxon>Sphaerularioidea</taxon>
        <taxon>Anguinidae</taxon>
        <taxon>Anguininae</taxon>
        <taxon>Ditylenchus</taxon>
    </lineage>
</organism>
<dbReference type="Proteomes" id="UP000887574">
    <property type="component" value="Unplaced"/>
</dbReference>
<keyword evidence="2" id="KW-0732">Signal</keyword>
<name>A0A915DG66_9BILA</name>
<feature type="region of interest" description="Disordered" evidence="1">
    <location>
        <begin position="213"/>
        <end position="252"/>
    </location>
</feature>
<dbReference type="AlphaFoldDB" id="A0A915DG66"/>
<accession>A0A915DG66</accession>
<evidence type="ECO:0000256" key="1">
    <source>
        <dbReference type="SAM" id="MobiDB-lite"/>
    </source>
</evidence>
<reference evidence="4" key="1">
    <citation type="submission" date="2022-11" db="UniProtKB">
        <authorList>
            <consortium name="WormBaseParasite"/>
        </authorList>
    </citation>
    <scope>IDENTIFICATION</scope>
</reference>
<evidence type="ECO:0000313" key="3">
    <source>
        <dbReference type="Proteomes" id="UP000887574"/>
    </source>
</evidence>
<feature type="chain" id="PRO_5036722258" evidence="2">
    <location>
        <begin position="24"/>
        <end position="268"/>
    </location>
</feature>
<evidence type="ECO:0000313" key="4">
    <source>
        <dbReference type="WBParaSite" id="jg18917"/>
    </source>
</evidence>
<keyword evidence="3" id="KW-1185">Reference proteome</keyword>